<proteinExistence type="predicted"/>
<keyword evidence="3" id="KW-1185">Reference proteome</keyword>
<evidence type="ECO:0000256" key="1">
    <source>
        <dbReference type="SAM" id="MobiDB-lite"/>
    </source>
</evidence>
<sequence>MNVGIQQQQQQQQLQAGVVPLEGTMPISMEQLRAAFENGSPKVVYDNLQPFLSVESRSNGDAQAIGEISASVSKLLYPWFQNSQAMRLDEKRALYMLLRPDGILVDTLLQYHILRCQQRAPFAYAQFIQAQTLPVEFHGSKSASLPAEFSRRLAPGSNADKEPSVGVDALEYFVYHFCRAVVPPRENTTDIISSTGRGSQTNQANVPGSVVSDLLQEHIHFFLPVCVPDKQLNSQGEIISDHNPIKQIRSRLHDMSPRKTYAGQQDIPLDTRKPGNTDVDLLDACEYNQALDLATYFASCASLLWLPVISRDLWTSISAATKKESSRFASESSSVHEWVWIPSFSHLAALELFYSVVKYLAKGERQMERYHLTKTIPEVSPVSGIQGTGYRIPTSSAGAQYIEAFEKRISMSGTIRDTLRLRCLSTPIADTLGLVLASCRRAGLTDTDIWVPFLSATAGIWIRYIMPWRGSHNVSPASSPSELSHVWQSRIPLMTKSLVPALYGQTFALFLQCLTAPNIDILAQTALRPEWRHGSDVRSQIGEVVESVFGDRHVVDALKVIEHVVTAFTGNELLAIMAAMERSQNDAYPRLRNSQLALDSSAASRILDPTAVAADSMLTSTPTKPNSKLHQLQQSSQSAEDSVFESLITDAQKYLSQYTQEILALSTGSQVLDSVMKSALGRPPVCIVFDRLQGTPNPPLLQSSVNALHSAELLAERQLRLIAPEQTGVKEAKTTVEKFTLVLSEISNIFFGQSSSWSSGVGSQSLSSSSSANGAMRDRAKVLQKAQSRISALYDKIAAVFNVPKKTIDDIKAAQDDSMLTLDASGVGNGGSSNGFGKRLAARGNPSEWSGGGGSVDTPDMKHGLLTPRGRLELKTGRKKFTAQSLLSSPRNVSSSSPFAGSSARRIDQTPAHLMSPPPKWGLHPRGQTASVESDSPEYDMDVALVPHGDRAIYEARSYEFQWILTQVLRFNPIANRWYQKVLNYLEQSAYPIPKY</sequence>
<dbReference type="Proteomes" id="UP001140172">
    <property type="component" value="Unassembled WGS sequence"/>
</dbReference>
<feature type="region of interest" description="Disordered" evidence="1">
    <location>
        <begin position="826"/>
        <end position="936"/>
    </location>
</feature>
<evidence type="ECO:0000313" key="2">
    <source>
        <dbReference type="EMBL" id="KAJ2782121.1"/>
    </source>
</evidence>
<gene>
    <name evidence="2" type="ORF">GGI15_003014</name>
</gene>
<evidence type="ECO:0000313" key="3">
    <source>
        <dbReference type="Proteomes" id="UP001140172"/>
    </source>
</evidence>
<accession>A0A9W8LK00</accession>
<protein>
    <submittedName>
        <fullName evidence="2">Uncharacterized protein</fullName>
    </submittedName>
</protein>
<feature type="compositionally biased region" description="Low complexity" evidence="1">
    <location>
        <begin position="885"/>
        <end position="903"/>
    </location>
</feature>
<comment type="caution">
    <text evidence="2">The sequence shown here is derived from an EMBL/GenBank/DDBJ whole genome shotgun (WGS) entry which is preliminary data.</text>
</comment>
<dbReference type="AlphaFoldDB" id="A0A9W8LK00"/>
<reference evidence="2" key="1">
    <citation type="submission" date="2022-07" db="EMBL/GenBank/DDBJ databases">
        <title>Phylogenomic reconstructions and comparative analyses of Kickxellomycotina fungi.</title>
        <authorList>
            <person name="Reynolds N.K."/>
            <person name="Stajich J.E."/>
            <person name="Barry K."/>
            <person name="Grigoriev I.V."/>
            <person name="Crous P."/>
            <person name="Smith M.E."/>
        </authorList>
    </citation>
    <scope>NUCLEOTIDE SEQUENCE</scope>
    <source>
        <strain evidence="2">BCRC 34489</strain>
    </source>
</reference>
<organism evidence="2 3">
    <name type="scientific">Coemansia interrupta</name>
    <dbReference type="NCBI Taxonomy" id="1126814"/>
    <lineage>
        <taxon>Eukaryota</taxon>
        <taxon>Fungi</taxon>
        <taxon>Fungi incertae sedis</taxon>
        <taxon>Zoopagomycota</taxon>
        <taxon>Kickxellomycotina</taxon>
        <taxon>Kickxellomycetes</taxon>
        <taxon>Kickxellales</taxon>
        <taxon>Kickxellaceae</taxon>
        <taxon>Coemansia</taxon>
    </lineage>
</organism>
<feature type="compositionally biased region" description="Low complexity" evidence="1">
    <location>
        <begin position="755"/>
        <end position="771"/>
    </location>
</feature>
<dbReference type="EMBL" id="JANBUM010000186">
    <property type="protein sequence ID" value="KAJ2782121.1"/>
    <property type="molecule type" value="Genomic_DNA"/>
</dbReference>
<feature type="region of interest" description="Disordered" evidence="1">
    <location>
        <begin position="755"/>
        <end position="774"/>
    </location>
</feature>
<dbReference type="OrthoDB" id="5567405at2759"/>
<name>A0A9W8LK00_9FUNG</name>